<dbReference type="Proteomes" id="UP000283786">
    <property type="component" value="Chromosome"/>
</dbReference>
<evidence type="ECO:0000256" key="2">
    <source>
        <dbReference type="ARBA" id="ARBA00005297"/>
    </source>
</evidence>
<sequence length="371" mass="38673">MTFFPASFPSASSGLTAGSAALPYRIGSRHGIAHKWSRGSVAALAARIGESYVAALPFARSGTGMLLTGLSPATAEAAPATAPRLLTHQEVPAAADYAAAVAEAVRRLKADPAFRKVVLARGLDLTFERAPDPQALLAELSRDPVALPFLLPIHDPSREAAKQLIGASPELLLEKTGTAVRSHPLAGSARRTGHAAEDHAAAARLTDSGKDRGEHALVVEYISDTLAPLCRDFTPPGPPEVFTTDSMLHLGTPIRATLRDADHTAFDLAVRLHPTPAVGGTPMEQAERTIADLEAAPRDFFAGAIGWGDSTGDGAWHIAIRCAELLGTRARLFAGAGIVEGSDPAAETAETGAKFGTMLRALGCAALRDQL</sequence>
<evidence type="ECO:0000256" key="4">
    <source>
        <dbReference type="ARBA" id="ARBA00023235"/>
    </source>
</evidence>
<dbReference type="PANTHER" id="PTHR42839:SF2">
    <property type="entry name" value="ISOCHORISMATE SYNTHASE ENTC"/>
    <property type="match status" value="1"/>
</dbReference>
<dbReference type="Pfam" id="PF00425">
    <property type="entry name" value="Chorismate_bind"/>
    <property type="match status" value="1"/>
</dbReference>
<dbReference type="InterPro" id="IPR015890">
    <property type="entry name" value="Chorismate_C"/>
</dbReference>
<evidence type="ECO:0000256" key="1">
    <source>
        <dbReference type="ARBA" id="ARBA00000799"/>
    </source>
</evidence>
<organism evidence="7 8">
    <name type="scientific">Pseudooceanicola algae</name>
    <dbReference type="NCBI Taxonomy" id="1537215"/>
    <lineage>
        <taxon>Bacteria</taxon>
        <taxon>Pseudomonadati</taxon>
        <taxon>Pseudomonadota</taxon>
        <taxon>Alphaproteobacteria</taxon>
        <taxon>Rhodobacterales</taxon>
        <taxon>Paracoccaceae</taxon>
        <taxon>Pseudooceanicola</taxon>
    </lineage>
</organism>
<evidence type="ECO:0000256" key="5">
    <source>
        <dbReference type="ARBA" id="ARBA00041564"/>
    </source>
</evidence>
<dbReference type="EMBL" id="CP060436">
    <property type="protein sequence ID" value="QPM91531.1"/>
    <property type="molecule type" value="Genomic_DNA"/>
</dbReference>
<evidence type="ECO:0000259" key="6">
    <source>
        <dbReference type="Pfam" id="PF00425"/>
    </source>
</evidence>
<dbReference type="OrthoDB" id="9806579at2"/>
<keyword evidence="4 7" id="KW-0413">Isomerase</keyword>
<dbReference type="NCBIfam" id="TIGR00543">
    <property type="entry name" value="isochor_syn"/>
    <property type="match status" value="1"/>
</dbReference>
<dbReference type="SUPFAM" id="SSF56322">
    <property type="entry name" value="ADC synthase"/>
    <property type="match status" value="1"/>
</dbReference>
<dbReference type="GO" id="GO:0008909">
    <property type="term" value="F:isochorismate synthase activity"/>
    <property type="evidence" value="ECO:0007669"/>
    <property type="project" value="UniProtKB-EC"/>
</dbReference>
<comment type="similarity">
    <text evidence="2">Belongs to the isochorismate synthase family.</text>
</comment>
<dbReference type="KEGG" id="palw:PSAL_027850"/>
<comment type="catalytic activity">
    <reaction evidence="1">
        <text>chorismate = isochorismate</text>
        <dbReference type="Rhea" id="RHEA:18985"/>
        <dbReference type="ChEBI" id="CHEBI:29748"/>
        <dbReference type="ChEBI" id="CHEBI:29780"/>
        <dbReference type="EC" id="5.4.4.2"/>
    </reaction>
</comment>
<evidence type="ECO:0000313" key="7">
    <source>
        <dbReference type="EMBL" id="QPM91531.1"/>
    </source>
</evidence>
<keyword evidence="8" id="KW-1185">Reference proteome</keyword>
<reference evidence="7 8" key="1">
    <citation type="submission" date="2020-08" db="EMBL/GenBank/DDBJ databases">
        <title>Genome sequence of Rhodobacteraceae bacterium Lw-13e.</title>
        <authorList>
            <person name="Poehlein A."/>
            <person name="Wolter L."/>
            <person name="Daniel R."/>
            <person name="Brinkhoff T."/>
        </authorList>
    </citation>
    <scope>NUCLEOTIDE SEQUENCE [LARGE SCALE GENOMIC DNA]</scope>
    <source>
        <strain evidence="7 8">Lw-13e</strain>
    </source>
</reference>
<evidence type="ECO:0000313" key="8">
    <source>
        <dbReference type="Proteomes" id="UP000283786"/>
    </source>
</evidence>
<name>A0A418SFP8_9RHOB</name>
<evidence type="ECO:0000256" key="3">
    <source>
        <dbReference type="ARBA" id="ARBA00012824"/>
    </source>
</evidence>
<dbReference type="RefSeq" id="WP_119839526.1">
    <property type="nucleotide sequence ID" value="NZ_CP060436.1"/>
</dbReference>
<dbReference type="Gene3D" id="3.60.120.10">
    <property type="entry name" value="Anthranilate synthase"/>
    <property type="match status" value="1"/>
</dbReference>
<dbReference type="AlphaFoldDB" id="A0A418SFP8"/>
<dbReference type="InterPro" id="IPR004561">
    <property type="entry name" value="IsoChor_synthase"/>
</dbReference>
<dbReference type="InterPro" id="IPR005801">
    <property type="entry name" value="ADC_synthase"/>
</dbReference>
<dbReference type="GO" id="GO:0009697">
    <property type="term" value="P:salicylic acid biosynthetic process"/>
    <property type="evidence" value="ECO:0007669"/>
    <property type="project" value="TreeGrafter"/>
</dbReference>
<proteinExistence type="inferred from homology"/>
<dbReference type="PANTHER" id="PTHR42839">
    <property type="entry name" value="ISOCHORISMATE SYNTHASE ENTC"/>
    <property type="match status" value="1"/>
</dbReference>
<feature type="domain" description="Chorismate-utilising enzyme C-terminal" evidence="6">
    <location>
        <begin position="95"/>
        <end position="354"/>
    </location>
</feature>
<dbReference type="EC" id="5.4.4.2" evidence="3"/>
<gene>
    <name evidence="7" type="primary">menF_2</name>
    <name evidence="7" type="ORF">PSAL_027850</name>
</gene>
<protein>
    <recommendedName>
        <fullName evidence="3">isochorismate synthase</fullName>
        <ecNumber evidence="3">5.4.4.2</ecNumber>
    </recommendedName>
    <alternativeName>
        <fullName evidence="5">Isochorismate mutase</fullName>
    </alternativeName>
</protein>
<accession>A0A418SFP8</accession>